<accession>A0A3G1A4J9</accession>
<evidence type="ECO:0000256" key="7">
    <source>
        <dbReference type="ARBA" id="ARBA00023172"/>
    </source>
</evidence>
<feature type="domain" description="RecA family profile 1" evidence="12">
    <location>
        <begin position="121"/>
        <end position="292"/>
    </location>
</feature>
<evidence type="ECO:0000256" key="9">
    <source>
        <dbReference type="HAMAP-Rule" id="MF_00348"/>
    </source>
</evidence>
<feature type="binding site" evidence="9">
    <location>
        <begin position="150"/>
        <end position="157"/>
    </location>
    <ligand>
        <name>ATP</name>
        <dbReference type="ChEBI" id="CHEBI:30616"/>
    </ligand>
</feature>
<dbReference type="SUPFAM" id="SSF52540">
    <property type="entry name" value="P-loop containing nucleoside triphosphate hydrolases"/>
    <property type="match status" value="1"/>
</dbReference>
<evidence type="ECO:0000256" key="8">
    <source>
        <dbReference type="ARBA" id="ARBA00025684"/>
    </source>
</evidence>
<dbReference type="InterPro" id="IPR020588">
    <property type="entry name" value="RecA_ATP-bd"/>
</dbReference>
<dbReference type="PANTHER" id="PTHR22942">
    <property type="entry name" value="RECA/RAD51/RADA DNA STRAND-PAIRING FAMILY MEMBER"/>
    <property type="match status" value="1"/>
</dbReference>
<evidence type="ECO:0000259" key="12">
    <source>
        <dbReference type="PROSITE" id="PS50162"/>
    </source>
</evidence>
<dbReference type="PIRSF" id="PIRSF005856">
    <property type="entry name" value="Rad51"/>
    <property type="match status" value="1"/>
</dbReference>
<feature type="domain" description="RecA family profile 2" evidence="13">
    <location>
        <begin position="297"/>
        <end position="357"/>
    </location>
</feature>
<sequence length="357" mass="40173">MPKKEKVKVEEEEKTFEEEIDADKLAEEILEEEPLEPSEEEVPEGEIRLEDLDGVGRITAQKLRAAGFYSVRDLAFASAHELAVVLGSEERAIAIIRAAQKLVNRGEEFITARVLFEKRKNLEYISTGVRSLDDLLEGGVEVGSITELIGEFGAGKTQICHQLAVMVQLPKEKGGLNARALYIDTEGTFRPERIIQIARAKQLDPEKTLENIIYARAYNSDHQMLLVDEAKKYIESQNIRLIIVDSLINHFRAEYPGRENLASRQQKLNRHISQLHRLASLYNLAVVVTNQVMSSPDIFFGNPMKPAGGNIMAHGCTYRIWLRKAKEGKRIARIIDSPKHAEKEVAFAITEDGVTDI</sequence>
<feature type="region of interest" description="Disordered" evidence="11">
    <location>
        <begin position="1"/>
        <end position="20"/>
    </location>
</feature>
<dbReference type="PROSITE" id="PS50163">
    <property type="entry name" value="RECA_3"/>
    <property type="match status" value="1"/>
</dbReference>
<dbReference type="InterPro" id="IPR027417">
    <property type="entry name" value="P-loop_NTPase"/>
</dbReference>
<dbReference type="GO" id="GO:0005524">
    <property type="term" value="F:ATP binding"/>
    <property type="evidence" value="ECO:0007669"/>
    <property type="project" value="UniProtKB-UniRule"/>
</dbReference>
<keyword evidence="5 9" id="KW-0067">ATP-binding</keyword>
<dbReference type="InterPro" id="IPR011938">
    <property type="entry name" value="DNA_recomb/repair_RadA"/>
</dbReference>
<dbReference type="Pfam" id="PF14520">
    <property type="entry name" value="HHH_5"/>
    <property type="match status" value="1"/>
</dbReference>
<dbReference type="SMART" id="SM00382">
    <property type="entry name" value="AAA"/>
    <property type="match status" value="1"/>
</dbReference>
<comment type="similarity">
    <text evidence="1 9 10">Belongs to the eukaryotic RecA-like protein family.</text>
</comment>
<evidence type="ECO:0000256" key="1">
    <source>
        <dbReference type="ARBA" id="ARBA00008050"/>
    </source>
</evidence>
<protein>
    <recommendedName>
        <fullName evidence="2 9">DNA repair and recombination protein RadA</fullName>
    </recommendedName>
</protein>
<dbReference type="InterPro" id="IPR020587">
    <property type="entry name" value="RecA_monomer-monomer_interface"/>
</dbReference>
<dbReference type="InterPro" id="IPR016467">
    <property type="entry name" value="DNA_recomb/repair_RecA-like"/>
</dbReference>
<dbReference type="GO" id="GO:0006310">
    <property type="term" value="P:DNA recombination"/>
    <property type="evidence" value="ECO:0007669"/>
    <property type="project" value="UniProtKB-UniRule"/>
</dbReference>
<dbReference type="Gene3D" id="1.10.150.20">
    <property type="entry name" value="5' to 3' exonuclease, C-terminal subdomain"/>
    <property type="match status" value="1"/>
</dbReference>
<dbReference type="NCBIfam" id="NF003301">
    <property type="entry name" value="PRK04301.1"/>
    <property type="match status" value="1"/>
</dbReference>
<dbReference type="SUPFAM" id="SSF47794">
    <property type="entry name" value="Rad51 N-terminal domain-like"/>
    <property type="match status" value="1"/>
</dbReference>
<dbReference type="PROSITE" id="PS50162">
    <property type="entry name" value="RECA_2"/>
    <property type="match status" value="1"/>
</dbReference>
<reference evidence="15" key="1">
    <citation type="book" date="2010" name="EXTREMOPHILES" publisher="0:0-0">
        <title>Complete genome sequences of ten hyperthermophilic archaea reveal their metabolic capabilities and possible ecological roles.</title>
        <editorList>
            <person name="?"/>
        </editorList>
        <authorList>
            <person name="Ravin N.V."/>
            <person name="Mardanov A.V."/>
            <person name="Bonch-Osmolovskaya E.A."/>
            <person name="Skryabin K.G."/>
        </authorList>
    </citation>
    <scope>NUCLEOTIDE SEQUENCE [LARGE SCALE GENOMIC DNA]</scope>
    <source>
        <strain evidence="15">1505</strain>
    </source>
</reference>
<dbReference type="GeneID" id="25405813"/>
<dbReference type="InterPro" id="IPR010995">
    <property type="entry name" value="DNA_repair_Rad51/TF_NusA_a-hlx"/>
</dbReference>
<dbReference type="RefSeq" id="WP_148684546.1">
    <property type="nucleotide sequence ID" value="NZ_CP007493.1"/>
</dbReference>
<evidence type="ECO:0000313" key="15">
    <source>
        <dbReference type="Proteomes" id="UP000266720"/>
    </source>
</evidence>
<comment type="function">
    <text evidence="8 9 10">Involved in DNA repair and in homologous recombination. Binds and assemble on single-stranded DNA to form a nucleoprotein filament. Hydrolyzes ATP in a ssDNA-dependent manner and promotes DNA strand exchange between homologous DNA molecules.</text>
</comment>
<keyword evidence="3 9" id="KW-0547">Nucleotide-binding</keyword>
<dbReference type="Proteomes" id="UP000266720">
    <property type="component" value="Chromosome"/>
</dbReference>
<dbReference type="InterPro" id="IPR003593">
    <property type="entry name" value="AAA+_ATPase"/>
</dbReference>
<evidence type="ECO:0000256" key="4">
    <source>
        <dbReference type="ARBA" id="ARBA00022763"/>
    </source>
</evidence>
<feature type="compositionally biased region" description="Acidic residues" evidence="11">
    <location>
        <begin position="10"/>
        <end position="20"/>
    </location>
</feature>
<evidence type="ECO:0000256" key="11">
    <source>
        <dbReference type="SAM" id="MobiDB-lite"/>
    </source>
</evidence>
<keyword evidence="4 9" id="KW-0227">DNA damage</keyword>
<dbReference type="FunFam" id="3.40.50.300:FF:002052">
    <property type="entry name" value="DNA repair protein RAD51 homolog"/>
    <property type="match status" value="1"/>
</dbReference>
<keyword evidence="7 9" id="KW-0233">DNA recombination</keyword>
<evidence type="ECO:0000256" key="3">
    <source>
        <dbReference type="ARBA" id="ARBA00022741"/>
    </source>
</evidence>
<dbReference type="HAMAP" id="MF_00348">
    <property type="entry name" value="RadA_arch"/>
    <property type="match status" value="1"/>
</dbReference>
<evidence type="ECO:0000256" key="6">
    <source>
        <dbReference type="ARBA" id="ARBA00023125"/>
    </source>
</evidence>
<evidence type="ECO:0000256" key="10">
    <source>
        <dbReference type="PIRNR" id="PIRNR005856"/>
    </source>
</evidence>
<organism evidence="14 15">
    <name type="scientific">Thermofilum adornatum 1505</name>
    <dbReference type="NCBI Taxonomy" id="697581"/>
    <lineage>
        <taxon>Archaea</taxon>
        <taxon>Thermoproteota</taxon>
        <taxon>Thermoprotei</taxon>
        <taxon>Thermofilales</taxon>
        <taxon>Thermofilaceae</taxon>
        <taxon>Thermofilum</taxon>
    </lineage>
</organism>
<keyword evidence="6 9" id="KW-0238">DNA-binding</keyword>
<dbReference type="GO" id="GO:0003684">
    <property type="term" value="F:damaged DNA binding"/>
    <property type="evidence" value="ECO:0007669"/>
    <property type="project" value="UniProtKB-UniRule"/>
</dbReference>
<dbReference type="KEGG" id="tcb:TCARB_0355"/>
<evidence type="ECO:0000256" key="2">
    <source>
        <dbReference type="ARBA" id="ARBA00018144"/>
    </source>
</evidence>
<dbReference type="STRING" id="697581.TCARB_0355"/>
<dbReference type="PANTHER" id="PTHR22942:SF30">
    <property type="entry name" value="MEIOTIC RECOMBINATION PROTEIN DMC1_LIM15 HOMOLOG"/>
    <property type="match status" value="1"/>
</dbReference>
<evidence type="ECO:0000313" key="14">
    <source>
        <dbReference type="EMBL" id="AJB41429.1"/>
    </source>
</evidence>
<dbReference type="EMBL" id="CP007493">
    <property type="protein sequence ID" value="AJB41429.1"/>
    <property type="molecule type" value="Genomic_DNA"/>
</dbReference>
<dbReference type="GO" id="GO:0006281">
    <property type="term" value="P:DNA repair"/>
    <property type="evidence" value="ECO:0007669"/>
    <property type="project" value="UniProtKB-UniRule"/>
</dbReference>
<gene>
    <name evidence="9" type="primary">radA</name>
    <name evidence="14" type="ORF">TCARB_0355</name>
</gene>
<dbReference type="Pfam" id="PF08423">
    <property type="entry name" value="Rad51"/>
    <property type="match status" value="1"/>
</dbReference>
<proteinExistence type="inferred from homology"/>
<dbReference type="Gene3D" id="3.40.50.300">
    <property type="entry name" value="P-loop containing nucleotide triphosphate hydrolases"/>
    <property type="match status" value="1"/>
</dbReference>
<dbReference type="AlphaFoldDB" id="A0A3G1A4J9"/>
<evidence type="ECO:0000256" key="5">
    <source>
        <dbReference type="ARBA" id="ARBA00022840"/>
    </source>
</evidence>
<dbReference type="NCBIfam" id="TIGR02236">
    <property type="entry name" value="recomb_radA"/>
    <property type="match status" value="1"/>
</dbReference>
<dbReference type="GO" id="GO:0140664">
    <property type="term" value="F:ATP-dependent DNA damage sensor activity"/>
    <property type="evidence" value="ECO:0007669"/>
    <property type="project" value="InterPro"/>
</dbReference>
<evidence type="ECO:0000259" key="13">
    <source>
        <dbReference type="PROSITE" id="PS50163"/>
    </source>
</evidence>
<dbReference type="InterPro" id="IPR013632">
    <property type="entry name" value="Rad51_C"/>
</dbReference>
<name>A0A3G1A4J9_9CREN</name>